<feature type="domain" description="Polycystin cation channel PKD1/PKD2" evidence="6">
    <location>
        <begin position="411"/>
        <end position="537"/>
    </location>
</feature>
<feature type="transmembrane region" description="Helical" evidence="5">
    <location>
        <begin position="452"/>
        <end position="472"/>
    </location>
</feature>
<dbReference type="PANTHER" id="PTHR10877:SF183">
    <property type="entry name" value="AT14535P-RELATED"/>
    <property type="match status" value="1"/>
</dbReference>
<dbReference type="EMBL" id="JH767167">
    <property type="protein sequence ID" value="EQC31830.1"/>
    <property type="molecule type" value="Genomic_DNA"/>
</dbReference>
<feature type="transmembrane region" description="Helical" evidence="5">
    <location>
        <begin position="409"/>
        <end position="431"/>
    </location>
</feature>
<dbReference type="GO" id="GO:0016020">
    <property type="term" value="C:membrane"/>
    <property type="evidence" value="ECO:0007669"/>
    <property type="project" value="UniProtKB-SubCell"/>
</dbReference>
<dbReference type="PANTHER" id="PTHR10877">
    <property type="entry name" value="POLYCYSTIN FAMILY MEMBER"/>
    <property type="match status" value="1"/>
</dbReference>
<evidence type="ECO:0000313" key="8">
    <source>
        <dbReference type="Proteomes" id="UP000030762"/>
    </source>
</evidence>
<accession>T0QE27</accession>
<dbReference type="OrthoDB" id="547680at2759"/>
<dbReference type="VEuPathDB" id="FungiDB:SDRG_10618"/>
<evidence type="ECO:0000256" key="2">
    <source>
        <dbReference type="ARBA" id="ARBA00022692"/>
    </source>
</evidence>
<evidence type="ECO:0000259" key="6">
    <source>
        <dbReference type="Pfam" id="PF08016"/>
    </source>
</evidence>
<dbReference type="STRING" id="1156394.T0QE27"/>
<dbReference type="InterPro" id="IPR013122">
    <property type="entry name" value="PKD1_2_channel"/>
</dbReference>
<dbReference type="InParanoid" id="T0QE27"/>
<evidence type="ECO:0000256" key="3">
    <source>
        <dbReference type="ARBA" id="ARBA00022989"/>
    </source>
</evidence>
<comment type="subcellular location">
    <subcellularLocation>
        <location evidence="1">Membrane</location>
        <topology evidence="1">Multi-pass membrane protein</topology>
    </subcellularLocation>
</comment>
<keyword evidence="8" id="KW-1185">Reference proteome</keyword>
<feature type="transmembrane region" description="Helical" evidence="5">
    <location>
        <begin position="508"/>
        <end position="532"/>
    </location>
</feature>
<reference evidence="7 8" key="1">
    <citation type="submission" date="2012-04" db="EMBL/GenBank/DDBJ databases">
        <title>The Genome Sequence of Saprolegnia declina VS20.</title>
        <authorList>
            <consortium name="The Broad Institute Genome Sequencing Platform"/>
            <person name="Russ C."/>
            <person name="Nusbaum C."/>
            <person name="Tyler B."/>
            <person name="van West P."/>
            <person name="Dieguez-Uribeondo J."/>
            <person name="de Bruijn I."/>
            <person name="Tripathy S."/>
            <person name="Jiang R."/>
            <person name="Young S.K."/>
            <person name="Zeng Q."/>
            <person name="Gargeya S."/>
            <person name="Fitzgerald M."/>
            <person name="Haas B."/>
            <person name="Abouelleil A."/>
            <person name="Alvarado L."/>
            <person name="Arachchi H.M."/>
            <person name="Berlin A."/>
            <person name="Chapman S.B."/>
            <person name="Goldberg J."/>
            <person name="Griggs A."/>
            <person name="Gujja S."/>
            <person name="Hansen M."/>
            <person name="Howarth C."/>
            <person name="Imamovic A."/>
            <person name="Larimer J."/>
            <person name="McCowen C."/>
            <person name="Montmayeur A."/>
            <person name="Murphy C."/>
            <person name="Neiman D."/>
            <person name="Pearson M."/>
            <person name="Priest M."/>
            <person name="Roberts A."/>
            <person name="Saif S."/>
            <person name="Shea T."/>
            <person name="Sisk P."/>
            <person name="Sykes S."/>
            <person name="Wortman J."/>
            <person name="Nusbaum C."/>
            <person name="Birren B."/>
        </authorList>
    </citation>
    <scope>NUCLEOTIDE SEQUENCE [LARGE SCALE GENOMIC DNA]</scope>
    <source>
        <strain evidence="7 8">VS20</strain>
    </source>
</reference>
<sequence>MTVDYFEPVTPRSETDVSTSADAIASIPAHAIGIALTARKQLRGHFLTLPVPLLLFVAFIAMVLTHTPIQRVYMANHGVATTLNPKADVVQSKTVVNFMKIRSLDDIPRWVNNSVLPALFTNTSLNGSVLPRELRGRVSSYHALVGAATFLTFNTNATECPSATDLAANYGPCYDFDVEIDVDTPGPLSWRNMRYIPWNSLYIAAANPDPYGRWQRWLRESAQKNYGLSITTREFVVKITTYNGQLDLFTYQRFRIEVDEGGACNPSYKVQSIPTNPYTTSHLNLALDVLVWLLVLYVLFRRVKALLRQVRGHVPWSCSLGIALVEWCSIATVALYYVAWFHICTKFFNSGLETQLRTLNSFYDELYLLPLESNQTQQPGQDYQRHRMESNTQPDLTALLDSFGGAINFVYVVSIVACLQLAIHVLAAFQFHPTMNVLTNTIVTSIKRLGSFLFVFGLVVLSLATSGCLLFGPQLEEFSSLDKSLVTCTNMLYGGLSYELIKDVNDLAIVWFWASQSIVYMVLVNIMLAVVITSHQEIVAINFAKRSFVDEFFLVLRDVLKIYLLRRPDLFQKLTDRMPFEPHRNVWTADDVAATLVISNLRATRLIRKLEHYATSVDVDEPSVVRSTMLDARSAPCGHCHEMETKMQAMDAKLAFLIEHLTKKPSYLV</sequence>
<dbReference type="OMA" id="RHRMESN"/>
<keyword evidence="3 5" id="KW-1133">Transmembrane helix</keyword>
<dbReference type="AlphaFoldDB" id="T0QE27"/>
<feature type="transmembrane region" description="Helical" evidence="5">
    <location>
        <begin position="46"/>
        <end position="64"/>
    </location>
</feature>
<evidence type="ECO:0000313" key="7">
    <source>
        <dbReference type="EMBL" id="EQC31830.1"/>
    </source>
</evidence>
<gene>
    <name evidence="7" type="ORF">SDRG_10618</name>
</gene>
<organism evidence="7 8">
    <name type="scientific">Saprolegnia diclina (strain VS20)</name>
    <dbReference type="NCBI Taxonomy" id="1156394"/>
    <lineage>
        <taxon>Eukaryota</taxon>
        <taxon>Sar</taxon>
        <taxon>Stramenopiles</taxon>
        <taxon>Oomycota</taxon>
        <taxon>Saprolegniomycetes</taxon>
        <taxon>Saprolegniales</taxon>
        <taxon>Saprolegniaceae</taxon>
        <taxon>Saprolegnia</taxon>
    </lineage>
</organism>
<feature type="transmembrane region" description="Helical" evidence="5">
    <location>
        <begin position="320"/>
        <end position="343"/>
    </location>
</feature>
<dbReference type="InterPro" id="IPR051223">
    <property type="entry name" value="Polycystin"/>
</dbReference>
<evidence type="ECO:0000256" key="1">
    <source>
        <dbReference type="ARBA" id="ARBA00004141"/>
    </source>
</evidence>
<dbReference type="Proteomes" id="UP000030762">
    <property type="component" value="Unassembled WGS sequence"/>
</dbReference>
<evidence type="ECO:0000256" key="4">
    <source>
        <dbReference type="ARBA" id="ARBA00023136"/>
    </source>
</evidence>
<dbReference type="RefSeq" id="XP_008614837.1">
    <property type="nucleotide sequence ID" value="XM_008616615.1"/>
</dbReference>
<dbReference type="Pfam" id="PF08016">
    <property type="entry name" value="PKD_channel"/>
    <property type="match status" value="1"/>
</dbReference>
<dbReference type="GeneID" id="19951345"/>
<protein>
    <recommendedName>
        <fullName evidence="6">Polycystin cation channel PKD1/PKD2 domain-containing protein</fullName>
    </recommendedName>
</protein>
<keyword evidence="2 5" id="KW-0812">Transmembrane</keyword>
<proteinExistence type="predicted"/>
<feature type="transmembrane region" description="Helical" evidence="5">
    <location>
        <begin position="282"/>
        <end position="300"/>
    </location>
</feature>
<dbReference type="eggNOG" id="KOG3599">
    <property type="taxonomic scope" value="Eukaryota"/>
</dbReference>
<keyword evidence="4 5" id="KW-0472">Membrane</keyword>
<dbReference type="Gene3D" id="1.10.287.70">
    <property type="match status" value="1"/>
</dbReference>
<evidence type="ECO:0000256" key="5">
    <source>
        <dbReference type="SAM" id="Phobius"/>
    </source>
</evidence>
<name>T0QE27_SAPDV</name>